<dbReference type="EMBL" id="BONC01000018">
    <property type="protein sequence ID" value="GIF56874.1"/>
    <property type="molecule type" value="Genomic_DNA"/>
</dbReference>
<evidence type="ECO:0000313" key="3">
    <source>
        <dbReference type="Proteomes" id="UP000624325"/>
    </source>
</evidence>
<feature type="region of interest" description="Disordered" evidence="1">
    <location>
        <begin position="38"/>
        <end position="60"/>
    </location>
</feature>
<feature type="region of interest" description="Disordered" evidence="1">
    <location>
        <begin position="87"/>
        <end position="112"/>
    </location>
</feature>
<keyword evidence="3" id="KW-1185">Reference proteome</keyword>
<name>A0ABQ4C2A2_9ACTN</name>
<reference evidence="2 3" key="1">
    <citation type="submission" date="2021-01" db="EMBL/GenBank/DDBJ databases">
        <title>Whole genome shotgun sequence of Asanoa iriomotensis NBRC 100142.</title>
        <authorList>
            <person name="Komaki H."/>
            <person name="Tamura T."/>
        </authorList>
    </citation>
    <scope>NUCLEOTIDE SEQUENCE [LARGE SCALE GENOMIC DNA]</scope>
    <source>
        <strain evidence="2 3">NBRC 100142</strain>
    </source>
</reference>
<sequence>MKQVDAAPDGRSGALALRSGRLRARADACGTARTVAAARAPGAKPAPRPRAPRTCGPACAGRQGAGDPIEALGYVGLRLAPQRAPRALSSRAGCVNGDQRKGRAGGAEGRRASAAVGLSCL</sequence>
<accession>A0ABQ4C2A2</accession>
<comment type="caution">
    <text evidence="2">The sequence shown here is derived from an EMBL/GenBank/DDBJ whole genome shotgun (WGS) entry which is preliminary data.</text>
</comment>
<organism evidence="2 3">
    <name type="scientific">Asanoa iriomotensis</name>
    <dbReference type="NCBI Taxonomy" id="234613"/>
    <lineage>
        <taxon>Bacteria</taxon>
        <taxon>Bacillati</taxon>
        <taxon>Actinomycetota</taxon>
        <taxon>Actinomycetes</taxon>
        <taxon>Micromonosporales</taxon>
        <taxon>Micromonosporaceae</taxon>
        <taxon>Asanoa</taxon>
    </lineage>
</organism>
<proteinExistence type="predicted"/>
<evidence type="ECO:0000256" key="1">
    <source>
        <dbReference type="SAM" id="MobiDB-lite"/>
    </source>
</evidence>
<protein>
    <submittedName>
        <fullName evidence="2">Uncharacterized protein</fullName>
    </submittedName>
</protein>
<evidence type="ECO:0000313" key="2">
    <source>
        <dbReference type="EMBL" id="GIF56874.1"/>
    </source>
</evidence>
<gene>
    <name evidence="2" type="ORF">Air01nite_29690</name>
</gene>
<dbReference type="Proteomes" id="UP000624325">
    <property type="component" value="Unassembled WGS sequence"/>
</dbReference>